<evidence type="ECO:0000256" key="1">
    <source>
        <dbReference type="SAM" id="MobiDB-lite"/>
    </source>
</evidence>
<comment type="caution">
    <text evidence="3">The sequence shown here is derived from an EMBL/GenBank/DDBJ whole genome shotgun (WGS) entry which is preliminary data.</text>
</comment>
<feature type="compositionally biased region" description="Gly residues" evidence="1">
    <location>
        <begin position="84"/>
        <end position="100"/>
    </location>
</feature>
<proteinExistence type="predicted"/>
<feature type="compositionally biased region" description="Gly residues" evidence="1">
    <location>
        <begin position="118"/>
        <end position="136"/>
    </location>
</feature>
<keyword evidence="4" id="KW-1185">Reference proteome</keyword>
<accession>A0ABP6NHB4</accession>
<evidence type="ECO:0000313" key="3">
    <source>
        <dbReference type="EMBL" id="GAA3148114.1"/>
    </source>
</evidence>
<keyword evidence="2" id="KW-0472">Membrane</keyword>
<organism evidence="3 4">
    <name type="scientific">Streptomyces rameus</name>
    <dbReference type="NCBI Taxonomy" id="68261"/>
    <lineage>
        <taxon>Bacteria</taxon>
        <taxon>Bacillati</taxon>
        <taxon>Actinomycetota</taxon>
        <taxon>Actinomycetes</taxon>
        <taxon>Kitasatosporales</taxon>
        <taxon>Streptomycetaceae</taxon>
        <taxon>Streptomyces</taxon>
    </lineage>
</organism>
<feature type="region of interest" description="Disordered" evidence="1">
    <location>
        <begin position="42"/>
        <end position="151"/>
    </location>
</feature>
<feature type="compositionally biased region" description="Low complexity" evidence="1">
    <location>
        <begin position="101"/>
        <end position="117"/>
    </location>
</feature>
<keyword evidence="2" id="KW-1133">Transmembrane helix</keyword>
<gene>
    <name evidence="3" type="ORF">GCM10010521_39380</name>
</gene>
<sequence length="279" mass="26920">MGSLRNPVGPLPSTIYWRRRVVLLSVFALLALVITLIVTAGGGGGKKDADGSDGKNPAHTITPGPTPSGSAISQHPGGREESGGGDAGGSGSGSGGGSGSAGTADGTSGASGASGASGSTGSGGGSGTASGGGVGTGDALPASSTLPDCTPGAVALSLRSERNSYSPDQTPAFELTAKNSSSADCKVDLGPKAAVLTITPADGDDAYWSSADCPDGAGSLVFRVPAGESITYTAKWDRKPSAPQCATPSGGSAKPGTYLLEAKAPGYGKQQTSFVLSAD</sequence>
<dbReference type="EMBL" id="BAAAVM010000049">
    <property type="protein sequence ID" value="GAA3148114.1"/>
    <property type="molecule type" value="Genomic_DNA"/>
</dbReference>
<keyword evidence="2" id="KW-0812">Transmembrane</keyword>
<evidence type="ECO:0000256" key="2">
    <source>
        <dbReference type="SAM" id="Phobius"/>
    </source>
</evidence>
<name>A0ABP6NHB4_9ACTN</name>
<protein>
    <submittedName>
        <fullName evidence="3">Uncharacterized protein</fullName>
    </submittedName>
</protein>
<evidence type="ECO:0000313" key="4">
    <source>
        <dbReference type="Proteomes" id="UP001500893"/>
    </source>
</evidence>
<dbReference type="RefSeq" id="WP_345053551.1">
    <property type="nucleotide sequence ID" value="NZ_BAAAVM010000049.1"/>
</dbReference>
<reference evidence="4" key="1">
    <citation type="journal article" date="2019" name="Int. J. Syst. Evol. Microbiol.">
        <title>The Global Catalogue of Microorganisms (GCM) 10K type strain sequencing project: providing services to taxonomists for standard genome sequencing and annotation.</title>
        <authorList>
            <consortium name="The Broad Institute Genomics Platform"/>
            <consortium name="The Broad Institute Genome Sequencing Center for Infectious Disease"/>
            <person name="Wu L."/>
            <person name="Ma J."/>
        </authorList>
    </citation>
    <scope>NUCLEOTIDE SEQUENCE [LARGE SCALE GENOMIC DNA]</scope>
    <source>
        <strain evidence="4">JCM 11574</strain>
    </source>
</reference>
<feature type="transmembrane region" description="Helical" evidence="2">
    <location>
        <begin position="21"/>
        <end position="42"/>
    </location>
</feature>
<dbReference type="Proteomes" id="UP001500893">
    <property type="component" value="Unassembled WGS sequence"/>
</dbReference>